<dbReference type="InterPro" id="IPR016160">
    <property type="entry name" value="Ald_DH_CS_CYS"/>
</dbReference>
<comment type="pathway">
    <text evidence="1 5">Amino-acid degradation; L-proline degradation into L-glutamate; L-glutamate from L-proline: step 2/2.</text>
</comment>
<dbReference type="NCBIfam" id="TIGR01238">
    <property type="entry name" value="D1pyr5carbox3"/>
    <property type="match status" value="1"/>
</dbReference>
<proteinExistence type="inferred from homology"/>
<evidence type="ECO:0000313" key="11">
    <source>
        <dbReference type="Proteomes" id="UP001363010"/>
    </source>
</evidence>
<dbReference type="Pfam" id="PF00171">
    <property type="entry name" value="Aldedh"/>
    <property type="match status" value="1"/>
</dbReference>
<evidence type="ECO:0000256" key="5">
    <source>
        <dbReference type="PIRNR" id="PIRNR000197"/>
    </source>
</evidence>
<dbReference type="CDD" id="cd07125">
    <property type="entry name" value="ALDH_PutA-P5CDH"/>
    <property type="match status" value="1"/>
</dbReference>
<dbReference type="Gene3D" id="3.20.20.220">
    <property type="match status" value="1"/>
</dbReference>
<keyword evidence="5" id="KW-0804">Transcription</keyword>
<feature type="domain" description="Proline dehydrogenase" evidence="7">
    <location>
        <begin position="205"/>
        <end position="506"/>
    </location>
</feature>
<keyword evidence="5" id="KW-0285">Flavoprotein</keyword>
<sequence length="1259" mass="134301">MTHNPVPVASPAPFSAFADALQAKGSLRAKITAAYRSPEPEALPPLLEAARLAPAAAGKAHELAHRIASQLRNRKNASGRAGLVQGLMQEYALSSQEGVALMCLAEALLRIPDSATRDALIRDKIADGQWQAHAGRSPSVFVNAATWGLLLTGKLVATHSEAGLSTTLTRLIGKGGEPLIRKGVDMAMRMMGEQFVTGETIRQALAHARKLEAEGFRYSYDMLGEAALTAQDAQSYRAAYEQAIHAIGKASAGRGVYEGAGISIKLSALHPRYVRAQYGRVMDELYPVLRELALLARRYDIGLNIDAEEADRLELSLDLLERLCFEPALSGWNGIGFVIQAYQKRCPYVIDFVVDLARRSGHRLMVRLVKGAYWDSEIKRAQVDGLEGYPVYTRKAYTDVSYLACARQLLGAPDAVYPQFATHNAHTLAAIYEMADPATYTPGQYEFQCLHGMGEPLYEQVVGKFEAGKLGRPCRIYAPVGTHETLLAYLVRRLLENGANTSFVNRIADPTIAIDSLVEDPVATVGQMAASEGTIGLPHPSIPLPHDVYGEARENSKGLDLSSDDSLRALLKSLQGSAAVAWTAGPLIAEPLDGSEARTTEPVRNPSDLRDLVGEVQEAALSDVDTAIASAQRVAPAWAATPPAERAAQLDRAARLLEEGMPRLLGLLSREAGKTYANGIAEVREAVDFLRFYAAQARSEFAIDTHRPLGPVVCISPWNFPLAIFVGQVAAALAAGNPVLAKPAEQTPLVAAEAVRMLWQAGVPQAAVQLLPGRGETVGAALVGDARVQGVMFTGSTEVARILQKTLAARLGADGRPVPLIAETGGQNAMIVDSSALVEQVVTDVIASAFDSAGQRCSALRVLCVQDDVADRVIEMLKGAMAEGRIGNPASLAVDVGPVIDAEARDGIERHVAAMQQRGHKVYRQAREVNGATRNGTFVVPTLIEIDNLSELKREVFGPVLHIVRYRRRDLGTLIGQINGTGYGLTLGVHTRIDETIEQVVKHAHAGNVYVNRNMVGAVVGVQPFGGEGLSGTGPKAGGPLYMYRMLSRRPEDVMARALAAADPGKNSGKVDTTELPTALAALQTWAQRHGKDALANQCKHFAGLSRSGHALALVGPTGERNVYTLLAREAVLCLADDEADRLVQLAAVLAVGSSAVWPADAKSENLLASLPLEVRQSVASAQDWRAATVSYDAVLHHGHDPSLRSVNEALASREGPIVGIRSLTPGDTAIPLESLIVERALSVNTAAAGGNASLMTIG</sequence>
<protein>
    <recommendedName>
        <fullName evidence="5">Bifunctional protein PutA</fullName>
    </recommendedName>
    <domain>
        <recommendedName>
            <fullName evidence="5">Proline dehydrogenase</fullName>
            <ecNumber evidence="5">1.5.5.2</ecNumber>
        </recommendedName>
        <alternativeName>
            <fullName evidence="5">Proline oxidase</fullName>
        </alternativeName>
    </domain>
    <domain>
        <recommendedName>
            <fullName evidence="5">Delta-1-pyrroline-5-carboxylate dehydrogenase</fullName>
            <shortName evidence="5">P5C dehydrogenase</shortName>
            <ecNumber evidence="5">1.2.1.88</ecNumber>
        </recommendedName>
        <alternativeName>
            <fullName evidence="5">L-glutamate gamma-semialdehyde dehydrogenase</fullName>
        </alternativeName>
    </domain>
</protein>
<evidence type="ECO:0000259" key="9">
    <source>
        <dbReference type="Pfam" id="PF18327"/>
    </source>
</evidence>
<dbReference type="PIRSF" id="PIRSF000197">
    <property type="entry name" value="Bifunct_PutA"/>
    <property type="match status" value="1"/>
</dbReference>
<comment type="similarity">
    <text evidence="5">In the C-terminal section; belongs to the aldehyde dehydrogenase family.</text>
</comment>
<dbReference type="InterPro" id="IPR016163">
    <property type="entry name" value="Ald_DH_C"/>
</dbReference>
<dbReference type="InterPro" id="IPR050485">
    <property type="entry name" value="Proline_metab_enzyme"/>
</dbReference>
<keyword evidence="5" id="KW-0238">DNA-binding</keyword>
<dbReference type="Proteomes" id="UP001363010">
    <property type="component" value="Unassembled WGS sequence"/>
</dbReference>
<dbReference type="EC" id="1.2.1.88" evidence="5"/>
<dbReference type="SUPFAM" id="SSF51730">
    <property type="entry name" value="FAD-linked oxidoreductase"/>
    <property type="match status" value="1"/>
</dbReference>
<dbReference type="SUPFAM" id="SSF53720">
    <property type="entry name" value="ALDH-like"/>
    <property type="match status" value="1"/>
</dbReference>
<comment type="pathway">
    <text evidence="5">Amino-acid degradation; L-proline degradation into L-glutamate; L-glutamate from L-proline: step 1/2.</text>
</comment>
<evidence type="ECO:0000259" key="7">
    <source>
        <dbReference type="Pfam" id="PF01619"/>
    </source>
</evidence>
<evidence type="ECO:0000256" key="2">
    <source>
        <dbReference type="ARBA" id="ARBA00023002"/>
    </source>
</evidence>
<dbReference type="InterPro" id="IPR002872">
    <property type="entry name" value="Proline_DH_dom"/>
</dbReference>
<evidence type="ECO:0000259" key="8">
    <source>
        <dbReference type="Pfam" id="PF14850"/>
    </source>
</evidence>
<comment type="cofactor">
    <cofactor evidence="5">
        <name>FAD</name>
        <dbReference type="ChEBI" id="CHEBI:57692"/>
    </cofactor>
</comment>
<dbReference type="NCBIfam" id="NF008772">
    <property type="entry name" value="PRK11809.1"/>
    <property type="match status" value="1"/>
</dbReference>
<comment type="similarity">
    <text evidence="5">In the N-terminal section; belongs to the proline dehydrogenase family.</text>
</comment>
<comment type="catalytic activity">
    <reaction evidence="5">
        <text>L-proline + a quinone = (S)-1-pyrroline-5-carboxylate + a quinol + H(+)</text>
        <dbReference type="Rhea" id="RHEA:23784"/>
        <dbReference type="ChEBI" id="CHEBI:15378"/>
        <dbReference type="ChEBI" id="CHEBI:17388"/>
        <dbReference type="ChEBI" id="CHEBI:24646"/>
        <dbReference type="ChEBI" id="CHEBI:60039"/>
        <dbReference type="ChEBI" id="CHEBI:132124"/>
        <dbReference type="EC" id="1.5.5.2"/>
    </reaction>
</comment>
<dbReference type="SUPFAM" id="SSF81935">
    <property type="entry name" value="N-terminal domain of bifunctional PutA protein"/>
    <property type="match status" value="1"/>
</dbReference>
<dbReference type="RefSeq" id="WP_340363561.1">
    <property type="nucleotide sequence ID" value="NZ_JBBKZV010000005.1"/>
</dbReference>
<dbReference type="InterPro" id="IPR015590">
    <property type="entry name" value="Aldehyde_DH_dom"/>
</dbReference>
<keyword evidence="2 5" id="KW-0560">Oxidoreductase</keyword>
<accession>A0ABU8VXU8</accession>
<feature type="domain" description="Proline utilization A proline dehydrogenase N-terminal" evidence="9">
    <location>
        <begin position="26"/>
        <end position="72"/>
    </location>
</feature>
<dbReference type="InterPro" id="IPR041349">
    <property type="entry name" value="PRODH"/>
</dbReference>
<comment type="caution">
    <text evidence="10">The sequence shown here is derived from an EMBL/GenBank/DDBJ whole genome shotgun (WGS) entry which is preliminary data.</text>
</comment>
<keyword evidence="11" id="KW-1185">Reference proteome</keyword>
<dbReference type="InterPro" id="IPR024090">
    <property type="entry name" value="PRODH_PutA_dom_I"/>
</dbReference>
<gene>
    <name evidence="10" type="primary">putA</name>
    <name evidence="10" type="ORF">WKW80_10745</name>
</gene>
<dbReference type="Pfam" id="PF14850">
    <property type="entry name" value="Pro_dh-DNA_bdg"/>
    <property type="match status" value="1"/>
</dbReference>
<keyword evidence="5" id="KW-0642">Proline metabolism</keyword>
<dbReference type="InterPro" id="IPR016162">
    <property type="entry name" value="Ald_DH_N"/>
</dbReference>
<keyword evidence="5" id="KW-0274">FAD</keyword>
<evidence type="ECO:0000259" key="6">
    <source>
        <dbReference type="Pfam" id="PF00171"/>
    </source>
</evidence>
<dbReference type="NCBIfam" id="NF008869">
    <property type="entry name" value="PRK11904.1"/>
    <property type="match status" value="1"/>
</dbReference>
<keyword evidence="5" id="KW-0805">Transcription regulation</keyword>
<dbReference type="Gene3D" id="1.20.5.460">
    <property type="entry name" value="Single helix bin"/>
    <property type="match status" value="1"/>
</dbReference>
<keyword evidence="5" id="KW-0678">Repressor</keyword>
<comment type="catalytic activity">
    <reaction evidence="4 5">
        <text>L-glutamate 5-semialdehyde + NAD(+) + H2O = L-glutamate + NADH + 2 H(+)</text>
        <dbReference type="Rhea" id="RHEA:30235"/>
        <dbReference type="ChEBI" id="CHEBI:15377"/>
        <dbReference type="ChEBI" id="CHEBI:15378"/>
        <dbReference type="ChEBI" id="CHEBI:29985"/>
        <dbReference type="ChEBI" id="CHEBI:57540"/>
        <dbReference type="ChEBI" id="CHEBI:57945"/>
        <dbReference type="ChEBI" id="CHEBI:58066"/>
        <dbReference type="EC" id="1.2.1.88"/>
    </reaction>
</comment>
<dbReference type="InterPro" id="IPR005933">
    <property type="entry name" value="PutA_C"/>
</dbReference>
<dbReference type="Pfam" id="PF18327">
    <property type="entry name" value="PRODH"/>
    <property type="match status" value="1"/>
</dbReference>
<dbReference type="PANTHER" id="PTHR42862:SF1">
    <property type="entry name" value="DELTA-1-PYRROLINE-5-CARBOXYLATE DEHYDROGENASE 2, ISOFORM A-RELATED"/>
    <property type="match status" value="1"/>
</dbReference>
<dbReference type="Gene3D" id="3.40.309.10">
    <property type="entry name" value="Aldehyde Dehydrogenase, Chain A, domain 2"/>
    <property type="match status" value="1"/>
</dbReference>
<name>A0ABU8VXU8_9BURK</name>
<dbReference type="InterPro" id="IPR016161">
    <property type="entry name" value="Ald_DH/histidinol_DH"/>
</dbReference>
<comment type="function">
    <text evidence="5">Oxidizes proline to glutamate for use as a carbon and nitrogen source.</text>
</comment>
<keyword evidence="3 5" id="KW-0520">NAD</keyword>
<dbReference type="PANTHER" id="PTHR42862">
    <property type="entry name" value="DELTA-1-PYRROLINE-5-CARBOXYLATE DEHYDROGENASE 1, ISOFORM A-RELATED"/>
    <property type="match status" value="1"/>
</dbReference>
<dbReference type="Pfam" id="PF01619">
    <property type="entry name" value="Pro_dh"/>
    <property type="match status" value="1"/>
</dbReference>
<dbReference type="InterPro" id="IPR024082">
    <property type="entry name" value="PRODH_PutA_dom_II"/>
</dbReference>
<evidence type="ECO:0000256" key="4">
    <source>
        <dbReference type="ARBA" id="ARBA00048142"/>
    </source>
</evidence>
<dbReference type="Gene3D" id="1.20.5.550">
    <property type="entry name" value="Single Helix bin"/>
    <property type="match status" value="1"/>
</dbReference>
<dbReference type="InterPro" id="IPR029041">
    <property type="entry name" value="FAD-linked_oxidoreductase-like"/>
</dbReference>
<reference evidence="10 11" key="1">
    <citation type="submission" date="2024-03" db="EMBL/GenBank/DDBJ databases">
        <title>Novel species of the genus Variovorax.</title>
        <authorList>
            <person name="Liu Q."/>
            <person name="Xin Y.-H."/>
        </authorList>
    </citation>
    <scope>NUCLEOTIDE SEQUENCE [LARGE SCALE GENOMIC DNA]</scope>
    <source>
        <strain evidence="10 11">KACC 18501</strain>
    </source>
</reference>
<dbReference type="PROSITE" id="PS00070">
    <property type="entry name" value="ALDEHYDE_DEHYDR_CYS"/>
    <property type="match status" value="1"/>
</dbReference>
<dbReference type="Gene3D" id="3.40.605.10">
    <property type="entry name" value="Aldehyde Dehydrogenase, Chain A, domain 1"/>
    <property type="match status" value="1"/>
</dbReference>
<organism evidence="10 11">
    <name type="scientific">Variovorax humicola</name>
    <dbReference type="NCBI Taxonomy" id="1769758"/>
    <lineage>
        <taxon>Bacteria</taxon>
        <taxon>Pseudomonadati</taxon>
        <taxon>Pseudomonadota</taxon>
        <taxon>Betaproteobacteria</taxon>
        <taxon>Burkholderiales</taxon>
        <taxon>Comamonadaceae</taxon>
        <taxon>Variovorax</taxon>
    </lineage>
</organism>
<evidence type="ECO:0000313" key="10">
    <source>
        <dbReference type="EMBL" id="MEJ8822512.1"/>
    </source>
</evidence>
<feature type="domain" description="Proline dehydrogenase PutA" evidence="8">
    <location>
        <begin position="84"/>
        <end position="195"/>
    </location>
</feature>
<evidence type="ECO:0000256" key="1">
    <source>
        <dbReference type="ARBA" id="ARBA00004786"/>
    </source>
</evidence>
<dbReference type="InterPro" id="IPR025703">
    <property type="entry name" value="Bifunct_PutA"/>
</dbReference>
<feature type="domain" description="Aldehyde dehydrogenase" evidence="6">
    <location>
        <begin position="599"/>
        <end position="1046"/>
    </location>
</feature>
<dbReference type="EC" id="1.5.5.2" evidence="5"/>
<dbReference type="InterPro" id="IPR024089">
    <property type="entry name" value="PRODH_PutA_dom_I/II"/>
</dbReference>
<evidence type="ECO:0000256" key="3">
    <source>
        <dbReference type="ARBA" id="ARBA00023027"/>
    </source>
</evidence>
<dbReference type="EMBL" id="JBBKZV010000005">
    <property type="protein sequence ID" value="MEJ8822512.1"/>
    <property type="molecule type" value="Genomic_DNA"/>
</dbReference>